<dbReference type="Proteomes" id="UP000295717">
    <property type="component" value="Unassembled WGS sequence"/>
</dbReference>
<dbReference type="RefSeq" id="WP_132978592.1">
    <property type="nucleotide sequence ID" value="NZ_SMAO01000013.1"/>
</dbReference>
<dbReference type="Gene3D" id="3.30.1490.70">
    <property type="match status" value="1"/>
</dbReference>
<dbReference type="GO" id="GO:0006281">
    <property type="term" value="P:DNA repair"/>
    <property type="evidence" value="ECO:0007669"/>
    <property type="project" value="UniProtKB-KW"/>
</dbReference>
<keyword evidence="2 9" id="KW-0436">Ligase</keyword>
<dbReference type="InterPro" id="IPR012310">
    <property type="entry name" value="DNA_ligase_ATP-dep_cent"/>
</dbReference>
<evidence type="ECO:0000256" key="7">
    <source>
        <dbReference type="SAM" id="SignalP"/>
    </source>
</evidence>
<keyword evidence="4" id="KW-0227">DNA damage</keyword>
<accession>A0A4R3MSZ2</accession>
<dbReference type="Pfam" id="PF01068">
    <property type="entry name" value="DNA_ligase_A_M"/>
    <property type="match status" value="1"/>
</dbReference>
<dbReference type="GO" id="GO:0005524">
    <property type="term" value="F:ATP binding"/>
    <property type="evidence" value="ECO:0007669"/>
    <property type="project" value="InterPro"/>
</dbReference>
<evidence type="ECO:0000259" key="8">
    <source>
        <dbReference type="PROSITE" id="PS50160"/>
    </source>
</evidence>
<evidence type="ECO:0000256" key="5">
    <source>
        <dbReference type="ARBA" id="ARBA00023204"/>
    </source>
</evidence>
<keyword evidence="7" id="KW-0732">Signal</keyword>
<evidence type="ECO:0000256" key="2">
    <source>
        <dbReference type="ARBA" id="ARBA00022598"/>
    </source>
</evidence>
<evidence type="ECO:0000256" key="6">
    <source>
        <dbReference type="ARBA" id="ARBA00034003"/>
    </source>
</evidence>
<reference evidence="9 10" key="1">
    <citation type="submission" date="2019-03" db="EMBL/GenBank/DDBJ databases">
        <title>Genomic Encyclopedia of Type Strains, Phase IV (KMG-IV): sequencing the most valuable type-strain genomes for metagenomic binning, comparative biology and taxonomic classification.</title>
        <authorList>
            <person name="Goeker M."/>
        </authorList>
    </citation>
    <scope>NUCLEOTIDE SEQUENCE [LARGE SCALE GENOMIC DNA]</scope>
    <source>
        <strain evidence="9 10">DSM 13587</strain>
    </source>
</reference>
<dbReference type="PROSITE" id="PS50160">
    <property type="entry name" value="DNA_LIGASE_A3"/>
    <property type="match status" value="1"/>
</dbReference>
<dbReference type="Pfam" id="PF14743">
    <property type="entry name" value="DNA_ligase_OB_2"/>
    <property type="match status" value="1"/>
</dbReference>
<dbReference type="SUPFAM" id="SSF50249">
    <property type="entry name" value="Nucleic acid-binding proteins"/>
    <property type="match status" value="1"/>
</dbReference>
<feature type="signal peptide" evidence="7">
    <location>
        <begin position="1"/>
        <end position="27"/>
    </location>
</feature>
<name>A0A4R3MSZ2_9GAMM</name>
<dbReference type="Gene3D" id="2.40.50.140">
    <property type="entry name" value="Nucleic acid-binding proteins"/>
    <property type="match status" value="1"/>
</dbReference>
<dbReference type="GO" id="GO:0006310">
    <property type="term" value="P:DNA recombination"/>
    <property type="evidence" value="ECO:0007669"/>
    <property type="project" value="InterPro"/>
</dbReference>
<gene>
    <name evidence="9" type="ORF">EDC35_11319</name>
</gene>
<dbReference type="InterPro" id="IPR012340">
    <property type="entry name" value="NA-bd_OB-fold"/>
</dbReference>
<keyword evidence="3" id="KW-0235">DNA replication</keyword>
<dbReference type="CDD" id="cd08041">
    <property type="entry name" value="OBF_kDNA_ligase_like"/>
    <property type="match status" value="1"/>
</dbReference>
<keyword evidence="10" id="KW-1185">Reference proteome</keyword>
<sequence length="307" mass="33818">MDTPGLPFRRSFWILPLLCLIALPGAAESPGLSAVVQDATQTPQINPASSGKPALMLANTYQEGIDLSVYWVSEKLDGVRAYWNGKRLVSRGGNPIQSPDWFTAGFPSEPLDGELWMGRGTFERLSGAVRRQTPDPDVWRTVRFMVFDLPGVDAPFGQRLQSLRRILAGSPSHYLAPVEQFRVADHAELMARLDAVVAAGGEGLMLHRDGSSYRAGRTNDLLKVKPYQDAEARVIGHLPGQGKYAGMLGALLVEDREGRRFRLGSGFTDAQRRDPPSVGSLVTFKYRGYTNKGTPRFASFLRVRAEE</sequence>
<dbReference type="Gene3D" id="3.30.470.30">
    <property type="entry name" value="DNA ligase/mRNA capping enzyme"/>
    <property type="match status" value="1"/>
</dbReference>
<dbReference type="InterPro" id="IPR050326">
    <property type="entry name" value="NAD_dep_DNA_ligaseB"/>
</dbReference>
<dbReference type="AlphaFoldDB" id="A0A4R3MSZ2"/>
<dbReference type="GO" id="GO:0006260">
    <property type="term" value="P:DNA replication"/>
    <property type="evidence" value="ECO:0007669"/>
    <property type="project" value="UniProtKB-KW"/>
</dbReference>
<evidence type="ECO:0000256" key="1">
    <source>
        <dbReference type="ARBA" id="ARBA00001968"/>
    </source>
</evidence>
<dbReference type="PANTHER" id="PTHR47810">
    <property type="entry name" value="DNA LIGASE"/>
    <property type="match status" value="1"/>
</dbReference>
<feature type="chain" id="PRO_5021010288" evidence="7">
    <location>
        <begin position="28"/>
        <end position="307"/>
    </location>
</feature>
<comment type="catalytic activity">
    <reaction evidence="6">
        <text>ATP + (deoxyribonucleotide)n-3'-hydroxyl + 5'-phospho-(deoxyribonucleotide)m = (deoxyribonucleotide)n+m + AMP + diphosphate.</text>
        <dbReference type="EC" id="6.5.1.1"/>
    </reaction>
</comment>
<organism evidence="9 10">
    <name type="scientific">Thiobaca trueperi</name>
    <dbReference type="NCBI Taxonomy" id="127458"/>
    <lineage>
        <taxon>Bacteria</taxon>
        <taxon>Pseudomonadati</taxon>
        <taxon>Pseudomonadota</taxon>
        <taxon>Gammaproteobacteria</taxon>
        <taxon>Chromatiales</taxon>
        <taxon>Chromatiaceae</taxon>
        <taxon>Thiobaca</taxon>
    </lineage>
</organism>
<dbReference type="GO" id="GO:0003910">
    <property type="term" value="F:DNA ligase (ATP) activity"/>
    <property type="evidence" value="ECO:0007669"/>
    <property type="project" value="UniProtKB-EC"/>
</dbReference>
<evidence type="ECO:0000256" key="4">
    <source>
        <dbReference type="ARBA" id="ARBA00022763"/>
    </source>
</evidence>
<comment type="cofactor">
    <cofactor evidence="1">
        <name>a divalent metal cation</name>
        <dbReference type="ChEBI" id="CHEBI:60240"/>
    </cofactor>
</comment>
<evidence type="ECO:0000313" key="10">
    <source>
        <dbReference type="Proteomes" id="UP000295717"/>
    </source>
</evidence>
<comment type="caution">
    <text evidence="9">The sequence shown here is derived from an EMBL/GenBank/DDBJ whole genome shotgun (WGS) entry which is preliminary data.</text>
</comment>
<dbReference type="SUPFAM" id="SSF56091">
    <property type="entry name" value="DNA ligase/mRNA capping enzyme, catalytic domain"/>
    <property type="match status" value="1"/>
</dbReference>
<dbReference type="CDD" id="cd07896">
    <property type="entry name" value="Adenylation_kDNA_ligase_like"/>
    <property type="match status" value="1"/>
</dbReference>
<feature type="domain" description="ATP-dependent DNA ligase family profile" evidence="8">
    <location>
        <begin position="152"/>
        <end position="257"/>
    </location>
</feature>
<dbReference type="NCBIfam" id="NF006592">
    <property type="entry name" value="PRK09125.1"/>
    <property type="match status" value="1"/>
</dbReference>
<dbReference type="InterPro" id="IPR029319">
    <property type="entry name" value="DNA_ligase_OB"/>
</dbReference>
<keyword evidence="5" id="KW-0234">DNA repair</keyword>
<dbReference type="PANTHER" id="PTHR47810:SF1">
    <property type="entry name" value="DNA LIGASE B"/>
    <property type="match status" value="1"/>
</dbReference>
<proteinExistence type="predicted"/>
<evidence type="ECO:0000256" key="3">
    <source>
        <dbReference type="ARBA" id="ARBA00022705"/>
    </source>
</evidence>
<dbReference type="EMBL" id="SMAO01000013">
    <property type="protein sequence ID" value="TCT18201.1"/>
    <property type="molecule type" value="Genomic_DNA"/>
</dbReference>
<protein>
    <submittedName>
        <fullName evidence="9">DNA ligase-1</fullName>
    </submittedName>
</protein>
<evidence type="ECO:0000313" key="9">
    <source>
        <dbReference type="EMBL" id="TCT18201.1"/>
    </source>
</evidence>
<dbReference type="OrthoDB" id="9782700at2"/>